<reference evidence="2" key="1">
    <citation type="submission" date="2020-06" db="EMBL/GenBank/DDBJ databases">
        <title>WGS assembly of Ceratodon purpureus strain R40.</title>
        <authorList>
            <person name="Carey S.B."/>
            <person name="Jenkins J."/>
            <person name="Shu S."/>
            <person name="Lovell J.T."/>
            <person name="Sreedasyam A."/>
            <person name="Maumus F."/>
            <person name="Tiley G.P."/>
            <person name="Fernandez-Pozo N."/>
            <person name="Barry K."/>
            <person name="Chen C."/>
            <person name="Wang M."/>
            <person name="Lipzen A."/>
            <person name="Daum C."/>
            <person name="Saski C.A."/>
            <person name="Payton A.C."/>
            <person name="Mcbreen J.C."/>
            <person name="Conrad R.E."/>
            <person name="Kollar L.M."/>
            <person name="Olsson S."/>
            <person name="Huttunen S."/>
            <person name="Landis J.B."/>
            <person name="Wickett N.J."/>
            <person name="Johnson M.G."/>
            <person name="Rensing S.A."/>
            <person name="Grimwood J."/>
            <person name="Schmutz J."/>
            <person name="Mcdaniel S.F."/>
        </authorList>
    </citation>
    <scope>NUCLEOTIDE SEQUENCE</scope>
    <source>
        <strain evidence="2">R40</strain>
    </source>
</reference>
<comment type="caution">
    <text evidence="2">The sequence shown here is derived from an EMBL/GenBank/DDBJ whole genome shotgun (WGS) entry which is preliminary data.</text>
</comment>
<name>A0A8T0I4S2_CERPU</name>
<evidence type="ECO:0000313" key="3">
    <source>
        <dbReference type="Proteomes" id="UP000822688"/>
    </source>
</evidence>
<sequence length="51" mass="5392">MHLGPLPSKHMYPKPSTGPGTWNLEPDASEGRAPVEACPATDTDRCAACVQ</sequence>
<accession>A0A8T0I4S2</accession>
<evidence type="ECO:0000313" key="2">
    <source>
        <dbReference type="EMBL" id="KAG0577741.1"/>
    </source>
</evidence>
<feature type="region of interest" description="Disordered" evidence="1">
    <location>
        <begin position="1"/>
        <end position="36"/>
    </location>
</feature>
<dbReference type="EMBL" id="CM026425">
    <property type="protein sequence ID" value="KAG0577741.1"/>
    <property type="molecule type" value="Genomic_DNA"/>
</dbReference>
<proteinExistence type="predicted"/>
<keyword evidence="3" id="KW-1185">Reference proteome</keyword>
<protein>
    <submittedName>
        <fullName evidence="2">Uncharacterized protein</fullName>
    </submittedName>
</protein>
<dbReference type="AlphaFoldDB" id="A0A8T0I4S2"/>
<gene>
    <name evidence="2" type="ORF">KC19_5G177600</name>
</gene>
<organism evidence="2 3">
    <name type="scientific">Ceratodon purpureus</name>
    <name type="common">Fire moss</name>
    <name type="synonym">Dicranum purpureum</name>
    <dbReference type="NCBI Taxonomy" id="3225"/>
    <lineage>
        <taxon>Eukaryota</taxon>
        <taxon>Viridiplantae</taxon>
        <taxon>Streptophyta</taxon>
        <taxon>Embryophyta</taxon>
        <taxon>Bryophyta</taxon>
        <taxon>Bryophytina</taxon>
        <taxon>Bryopsida</taxon>
        <taxon>Dicranidae</taxon>
        <taxon>Pseudoditrichales</taxon>
        <taxon>Ditrichaceae</taxon>
        <taxon>Ceratodon</taxon>
    </lineage>
</organism>
<evidence type="ECO:0000256" key="1">
    <source>
        <dbReference type="SAM" id="MobiDB-lite"/>
    </source>
</evidence>
<dbReference type="Proteomes" id="UP000822688">
    <property type="component" value="Chromosome 5"/>
</dbReference>